<sequence length="86" mass="10144">MECSICLEKLESNQKIIKLKCNHTFHIKCLSKIHNHLCPLCRQKINLNNNINICYGDHKYGYCPIIKNGPCRICYGYHLKNIFDYI</sequence>
<accession>A0A5B8HWF5</accession>
<dbReference type="SMART" id="SM00184">
    <property type="entry name" value="RING"/>
    <property type="match status" value="1"/>
</dbReference>
<dbReference type="SUPFAM" id="SSF57850">
    <property type="entry name" value="RING/U-box"/>
    <property type="match status" value="1"/>
</dbReference>
<reference evidence="3" key="1">
    <citation type="submission" date="2018-11" db="EMBL/GenBank/DDBJ databases">
        <title>A distinct lineage of giant viruses engineers rhodopsin photosystems in predatory marine eukaryotes.</title>
        <authorList>
            <person name="Needham D.M."/>
            <person name="Yoshizawa S."/>
            <person name="Hosaka T."/>
            <person name="Poirier C."/>
            <person name="Choi C.-J."/>
            <person name="Hehenberger E."/>
            <person name="Irwin N.A.T."/>
            <person name="Wilken S."/>
            <person name="Yung C.-M."/>
            <person name="Bachy C."/>
            <person name="Kurihara R."/>
            <person name="Nakajima Y."/>
            <person name="Kojima K."/>
            <person name="Kimura-Someya T."/>
            <person name="Leonard G."/>
            <person name="Malmstrom R.R."/>
            <person name="Mende D."/>
            <person name="Olson D.K."/>
            <person name="Sudo Y."/>
            <person name="Sudek S."/>
            <person name="Richards T.A."/>
            <person name="DeLong E.F."/>
            <person name="Keeling P.J."/>
            <person name="Santoro A.E."/>
            <person name="Shirouzu M."/>
            <person name="Iwasaki W."/>
            <person name="Worden A.Z."/>
        </authorList>
    </citation>
    <scope>NUCLEOTIDE SEQUENCE</scope>
</reference>
<proteinExistence type="predicted"/>
<evidence type="ECO:0000313" key="3">
    <source>
        <dbReference type="EMBL" id="QDY52073.1"/>
    </source>
</evidence>
<protein>
    <recommendedName>
        <fullName evidence="2">RING-type domain-containing protein</fullName>
    </recommendedName>
</protein>
<dbReference type="EMBL" id="MK250087">
    <property type="protein sequence ID" value="QDY52073.1"/>
    <property type="molecule type" value="Genomic_DNA"/>
</dbReference>
<evidence type="ECO:0000256" key="1">
    <source>
        <dbReference type="PROSITE-ProRule" id="PRU00175"/>
    </source>
</evidence>
<dbReference type="Pfam" id="PF17123">
    <property type="entry name" value="zf-RING_11"/>
    <property type="match status" value="1"/>
</dbReference>
<evidence type="ECO:0000259" key="2">
    <source>
        <dbReference type="PROSITE" id="PS50089"/>
    </source>
</evidence>
<dbReference type="Gene3D" id="3.30.40.10">
    <property type="entry name" value="Zinc/RING finger domain, C3HC4 (zinc finger)"/>
    <property type="match status" value="1"/>
</dbReference>
<feature type="domain" description="RING-type" evidence="2">
    <location>
        <begin position="3"/>
        <end position="42"/>
    </location>
</feature>
<dbReference type="GO" id="GO:0008270">
    <property type="term" value="F:zinc ion binding"/>
    <property type="evidence" value="ECO:0007669"/>
    <property type="project" value="UniProtKB-KW"/>
</dbReference>
<dbReference type="InterPro" id="IPR001841">
    <property type="entry name" value="Znf_RING"/>
</dbReference>
<keyword evidence="1" id="KW-0862">Zinc</keyword>
<dbReference type="PROSITE" id="PS50089">
    <property type="entry name" value="ZF_RING_2"/>
    <property type="match status" value="1"/>
</dbReference>
<keyword evidence="1" id="KW-0863">Zinc-finger</keyword>
<organism evidence="3">
    <name type="scientific">Mimiviridae sp. ChoanoV1</name>
    <dbReference type="NCBI Taxonomy" id="2596887"/>
    <lineage>
        <taxon>Viruses</taxon>
        <taxon>Varidnaviria</taxon>
        <taxon>Bamfordvirae</taxon>
        <taxon>Nucleocytoviricota</taxon>
        <taxon>Megaviricetes</taxon>
        <taxon>Imitervirales</taxon>
        <taxon>Schizomimiviridae</taxon>
    </lineage>
</organism>
<name>A0A5B8HWF5_9VIRU</name>
<gene>
    <name evidence="3" type="ORF">3_52</name>
</gene>
<keyword evidence="1" id="KW-0479">Metal-binding</keyword>
<dbReference type="InterPro" id="IPR013083">
    <property type="entry name" value="Znf_RING/FYVE/PHD"/>
</dbReference>